<dbReference type="RefSeq" id="WP_120722800.1">
    <property type="nucleotide sequence ID" value="NZ_CP032698.1"/>
</dbReference>
<sequence length="92" mass="8959">MNVRRYLAAAAAGTAIAAALSPAAHALDLGNTLSKAATTTSAAGAQVKPVAESAVGDKLGKKVTAVKNGVKAGTDAVKAAKDAVKAGRELMS</sequence>
<dbReference type="PROSITE" id="PS51318">
    <property type="entry name" value="TAT"/>
    <property type="match status" value="1"/>
</dbReference>
<proteinExistence type="predicted"/>
<name>A0A387HEA0_9ACTN</name>
<evidence type="ECO:0000313" key="2">
    <source>
        <dbReference type="EMBL" id="AYG82176.1"/>
    </source>
</evidence>
<dbReference type="AlphaFoldDB" id="A0A387HEA0"/>
<feature type="chain" id="PRO_5017179357" evidence="1">
    <location>
        <begin position="27"/>
        <end position="92"/>
    </location>
</feature>
<gene>
    <name evidence="2" type="ORF">DWB77_04346</name>
</gene>
<dbReference type="InterPro" id="IPR006311">
    <property type="entry name" value="TAT_signal"/>
</dbReference>
<evidence type="ECO:0000313" key="3">
    <source>
        <dbReference type="Proteomes" id="UP000271554"/>
    </source>
</evidence>
<reference evidence="2 3" key="1">
    <citation type="submission" date="2018-10" db="EMBL/GenBank/DDBJ databases">
        <title>Relationship between Morphology and Antimicrobial Activity in Streptomyces.</title>
        <authorList>
            <person name="Kang H.J."/>
            <person name="Kim S.B."/>
        </authorList>
    </citation>
    <scope>NUCLEOTIDE SEQUENCE [LARGE SCALE GENOMIC DNA]</scope>
    <source>
        <strain evidence="2 3">BH38</strain>
    </source>
</reference>
<keyword evidence="3" id="KW-1185">Reference proteome</keyword>
<accession>A0A387HEA0</accession>
<evidence type="ECO:0000256" key="1">
    <source>
        <dbReference type="SAM" id="SignalP"/>
    </source>
</evidence>
<protein>
    <submittedName>
        <fullName evidence="2">Uncharacterized protein</fullName>
    </submittedName>
</protein>
<keyword evidence="1" id="KW-0732">Signal</keyword>
<dbReference type="EMBL" id="CP032698">
    <property type="protein sequence ID" value="AYG82176.1"/>
    <property type="molecule type" value="Genomic_DNA"/>
</dbReference>
<organism evidence="2 3">
    <name type="scientific">Streptomyces hundungensis</name>
    <dbReference type="NCBI Taxonomy" id="1077946"/>
    <lineage>
        <taxon>Bacteria</taxon>
        <taxon>Bacillati</taxon>
        <taxon>Actinomycetota</taxon>
        <taxon>Actinomycetes</taxon>
        <taxon>Kitasatosporales</taxon>
        <taxon>Streptomycetaceae</taxon>
        <taxon>Streptomyces</taxon>
    </lineage>
</organism>
<feature type="signal peptide" evidence="1">
    <location>
        <begin position="1"/>
        <end position="26"/>
    </location>
</feature>
<dbReference type="Proteomes" id="UP000271554">
    <property type="component" value="Chromosome"/>
</dbReference>
<dbReference type="KEGG" id="shun:DWB77_04346"/>